<evidence type="ECO:0000313" key="1">
    <source>
        <dbReference type="EMBL" id="AZI56952.1"/>
    </source>
</evidence>
<evidence type="ECO:0000313" key="2">
    <source>
        <dbReference type="Proteomes" id="UP000268084"/>
    </source>
</evidence>
<organism evidence="1 2">
    <name type="scientific">Nakamurella antarctica</name>
    <dbReference type="NCBI Taxonomy" id="1902245"/>
    <lineage>
        <taxon>Bacteria</taxon>
        <taxon>Bacillati</taxon>
        <taxon>Actinomycetota</taxon>
        <taxon>Actinomycetes</taxon>
        <taxon>Nakamurellales</taxon>
        <taxon>Nakamurellaceae</taxon>
        <taxon>Nakamurella</taxon>
    </lineage>
</organism>
<reference evidence="1 2" key="2">
    <citation type="submission" date="2018-12" db="EMBL/GenBank/DDBJ databases">
        <title>Nakamurella antarcticus sp. nov., isolated from Antarctica South Shetland Islands soil.</title>
        <authorList>
            <person name="Peng F."/>
        </authorList>
    </citation>
    <scope>NUCLEOTIDE SEQUENCE [LARGE SCALE GENOMIC DNA]</scope>
    <source>
        <strain evidence="1 2">S14-144</strain>
    </source>
</reference>
<dbReference type="InterPro" id="IPR027417">
    <property type="entry name" value="P-loop_NTPase"/>
</dbReference>
<dbReference type="Pfam" id="PF03237">
    <property type="entry name" value="Terminase_6N"/>
    <property type="match status" value="1"/>
</dbReference>
<dbReference type="OrthoDB" id="280696at2"/>
<sequence>MNAFAADAAAALDPVAFGRRVEFVAEPWQERLLRTIASRVVVNCARQVGKTTTTAIKSVHTALYRPNSLVLLFSPGQRQSNEMLRRCRAVYNACGRPVKAKADSESTLELENGSRIVSLPGTEGTSRGFAGARLLILDEASRVDDDIFASVLPMVASDGQIIALSTPWGRRGWFHKLDTDLGNGWERHKVTAYESAQYSANRIAQIKAALGAYVFASDYECQFGDTDSQMFNTELIRAAFTHNVTPLEY</sequence>
<dbReference type="EMBL" id="CP034170">
    <property type="protein sequence ID" value="AZI56952.1"/>
    <property type="molecule type" value="Genomic_DNA"/>
</dbReference>
<dbReference type="RefSeq" id="WP_124797637.1">
    <property type="nucleotide sequence ID" value="NZ_CP034170.1"/>
</dbReference>
<keyword evidence="2" id="KW-1185">Reference proteome</keyword>
<gene>
    <name evidence="1" type="ORF">EH165_00965</name>
</gene>
<dbReference type="Gene3D" id="3.40.50.300">
    <property type="entry name" value="P-loop containing nucleotide triphosphate hydrolases"/>
    <property type="match status" value="1"/>
</dbReference>
<name>A0A3G8ZHU6_9ACTN</name>
<accession>A0A3G8ZHU6</accession>
<proteinExistence type="predicted"/>
<reference evidence="1 2" key="1">
    <citation type="submission" date="2018-11" db="EMBL/GenBank/DDBJ databases">
        <authorList>
            <person name="Da X."/>
        </authorList>
    </citation>
    <scope>NUCLEOTIDE SEQUENCE [LARGE SCALE GENOMIC DNA]</scope>
    <source>
        <strain evidence="1 2">S14-144</strain>
    </source>
</reference>
<dbReference type="SUPFAM" id="SSF52540">
    <property type="entry name" value="P-loop containing nucleoside triphosphate hydrolases"/>
    <property type="match status" value="1"/>
</dbReference>
<dbReference type="Proteomes" id="UP000268084">
    <property type="component" value="Chromosome"/>
</dbReference>
<dbReference type="KEGG" id="nak:EH165_00965"/>
<dbReference type="AlphaFoldDB" id="A0A3G8ZHU6"/>
<protein>
    <submittedName>
        <fullName evidence="1">Terminase</fullName>
    </submittedName>
</protein>